<dbReference type="EMBL" id="CM003375">
    <property type="protein sequence ID" value="KOM44183.1"/>
    <property type="molecule type" value="Genomic_DNA"/>
</dbReference>
<proteinExistence type="predicted"/>
<organism evidence="1 2">
    <name type="scientific">Phaseolus angularis</name>
    <name type="common">Azuki bean</name>
    <name type="synonym">Vigna angularis</name>
    <dbReference type="NCBI Taxonomy" id="3914"/>
    <lineage>
        <taxon>Eukaryota</taxon>
        <taxon>Viridiplantae</taxon>
        <taxon>Streptophyta</taxon>
        <taxon>Embryophyta</taxon>
        <taxon>Tracheophyta</taxon>
        <taxon>Spermatophyta</taxon>
        <taxon>Magnoliopsida</taxon>
        <taxon>eudicotyledons</taxon>
        <taxon>Gunneridae</taxon>
        <taxon>Pentapetalae</taxon>
        <taxon>rosids</taxon>
        <taxon>fabids</taxon>
        <taxon>Fabales</taxon>
        <taxon>Fabaceae</taxon>
        <taxon>Papilionoideae</taxon>
        <taxon>50 kb inversion clade</taxon>
        <taxon>NPAAA clade</taxon>
        <taxon>indigoferoid/millettioid clade</taxon>
        <taxon>Phaseoleae</taxon>
        <taxon>Vigna</taxon>
    </lineage>
</organism>
<dbReference type="AlphaFoldDB" id="A0A0L9UN44"/>
<dbReference type="Gramene" id="KOM44183">
    <property type="protein sequence ID" value="KOM44183"/>
    <property type="gene ID" value="LR48_Vigan05g178800"/>
</dbReference>
<evidence type="ECO:0000313" key="2">
    <source>
        <dbReference type="Proteomes" id="UP000053144"/>
    </source>
</evidence>
<evidence type="ECO:0000313" key="1">
    <source>
        <dbReference type="EMBL" id="KOM44183.1"/>
    </source>
</evidence>
<accession>A0A0L9UN44</accession>
<gene>
    <name evidence="1" type="ORF">LR48_Vigan05g178800</name>
</gene>
<protein>
    <submittedName>
        <fullName evidence="1">Uncharacterized protein</fullName>
    </submittedName>
</protein>
<dbReference type="Proteomes" id="UP000053144">
    <property type="component" value="Chromosome 5"/>
</dbReference>
<name>A0A0L9UN44_PHAAN</name>
<sequence>MVEMRKFCSFGAVELCSLAERTDLRVGSLSERLGFRTIVSFIRTANWVAEQVVWAWEYCLCIRTTNWVAEREVWSLETLFVDSQSELGRSAIRLLGRLASLVAQRIDLYLFF</sequence>
<reference evidence="2" key="1">
    <citation type="journal article" date="2015" name="Proc. Natl. Acad. Sci. U.S.A.">
        <title>Genome sequencing of adzuki bean (Vigna angularis) provides insight into high starch and low fat accumulation and domestication.</title>
        <authorList>
            <person name="Yang K."/>
            <person name="Tian Z."/>
            <person name="Chen C."/>
            <person name="Luo L."/>
            <person name="Zhao B."/>
            <person name="Wang Z."/>
            <person name="Yu L."/>
            <person name="Li Y."/>
            <person name="Sun Y."/>
            <person name="Li W."/>
            <person name="Chen Y."/>
            <person name="Li Y."/>
            <person name="Zhang Y."/>
            <person name="Ai D."/>
            <person name="Zhao J."/>
            <person name="Shang C."/>
            <person name="Ma Y."/>
            <person name="Wu B."/>
            <person name="Wang M."/>
            <person name="Gao L."/>
            <person name="Sun D."/>
            <person name="Zhang P."/>
            <person name="Guo F."/>
            <person name="Wang W."/>
            <person name="Li Y."/>
            <person name="Wang J."/>
            <person name="Varshney R.K."/>
            <person name="Wang J."/>
            <person name="Ling H.Q."/>
            <person name="Wan P."/>
        </authorList>
    </citation>
    <scope>NUCLEOTIDE SEQUENCE</scope>
    <source>
        <strain evidence="2">cv. Jingnong 6</strain>
    </source>
</reference>